<accession>A0A0F7FVB4</accession>
<dbReference type="AlphaFoldDB" id="A0A0F7FVB4"/>
<dbReference type="STRING" id="408015.SXIM_30210"/>
<gene>
    <name evidence="1" type="ORF">SXIM_30210</name>
</gene>
<protein>
    <submittedName>
        <fullName evidence="1">Uncharacterized protein</fullName>
    </submittedName>
</protein>
<dbReference type="Proteomes" id="UP000034034">
    <property type="component" value="Chromosome"/>
</dbReference>
<dbReference type="RefSeq" id="WP_148236116.1">
    <property type="nucleotide sequence ID" value="NZ_CP009922.3"/>
</dbReference>
<name>A0A0F7FVB4_9ACTN</name>
<organism evidence="1 2">
    <name type="scientific">Streptomyces xiamenensis</name>
    <dbReference type="NCBI Taxonomy" id="408015"/>
    <lineage>
        <taxon>Bacteria</taxon>
        <taxon>Bacillati</taxon>
        <taxon>Actinomycetota</taxon>
        <taxon>Actinomycetes</taxon>
        <taxon>Kitasatosporales</taxon>
        <taxon>Streptomycetaceae</taxon>
        <taxon>Streptomyces</taxon>
    </lineage>
</organism>
<dbReference type="KEGG" id="sxi:SXIM_30210"/>
<dbReference type="HOGENOM" id="CLU_1937045_0_0_11"/>
<dbReference type="EMBL" id="CP009922">
    <property type="protein sequence ID" value="AKG44405.1"/>
    <property type="molecule type" value="Genomic_DNA"/>
</dbReference>
<evidence type="ECO:0000313" key="1">
    <source>
        <dbReference type="EMBL" id="AKG44405.1"/>
    </source>
</evidence>
<dbReference type="PATRIC" id="fig|408015.6.peg.3057"/>
<proteinExistence type="predicted"/>
<evidence type="ECO:0000313" key="2">
    <source>
        <dbReference type="Proteomes" id="UP000034034"/>
    </source>
</evidence>
<keyword evidence="2" id="KW-1185">Reference proteome</keyword>
<reference evidence="1" key="1">
    <citation type="submission" date="2019-08" db="EMBL/GenBank/DDBJ databases">
        <title>Complete genome sequence of a mangrove-derived Streptomyces xiamenensis.</title>
        <authorList>
            <person name="Xu J."/>
        </authorList>
    </citation>
    <scope>NUCLEOTIDE SEQUENCE</scope>
    <source>
        <strain evidence="1">318</strain>
    </source>
</reference>
<sequence length="130" mass="14042">MRTTERLELPQVPMELLQLREALALLGVSTTQVSLNPGLSPTISVHRMSLGIVRRLVPDLVCGLARQHLSPGAVVWSAELERVVVVVYTAGALIRVRAYDDPSFETHAPAADLRPATVRQLAAVTRAVSG</sequence>